<keyword evidence="3" id="KW-1185">Reference proteome</keyword>
<organism evidence="2 3">
    <name type="scientific">Paraphaeosphaeria minitans</name>
    <dbReference type="NCBI Taxonomy" id="565426"/>
    <lineage>
        <taxon>Eukaryota</taxon>
        <taxon>Fungi</taxon>
        <taxon>Dikarya</taxon>
        <taxon>Ascomycota</taxon>
        <taxon>Pezizomycotina</taxon>
        <taxon>Dothideomycetes</taxon>
        <taxon>Pleosporomycetidae</taxon>
        <taxon>Pleosporales</taxon>
        <taxon>Massarineae</taxon>
        <taxon>Didymosphaeriaceae</taxon>
        <taxon>Paraphaeosphaeria</taxon>
    </lineage>
</organism>
<evidence type="ECO:0000256" key="1">
    <source>
        <dbReference type="SAM" id="MobiDB-lite"/>
    </source>
</evidence>
<feature type="compositionally biased region" description="Polar residues" evidence="1">
    <location>
        <begin position="96"/>
        <end position="106"/>
    </location>
</feature>
<proteinExistence type="predicted"/>
<evidence type="ECO:0000313" key="2">
    <source>
        <dbReference type="EMBL" id="KAF9739526.1"/>
    </source>
</evidence>
<evidence type="ECO:0000313" key="3">
    <source>
        <dbReference type="Proteomes" id="UP000756921"/>
    </source>
</evidence>
<dbReference type="AlphaFoldDB" id="A0A9P6KUZ7"/>
<protein>
    <submittedName>
        <fullName evidence="2">Uncharacterized protein</fullName>
    </submittedName>
</protein>
<feature type="region of interest" description="Disordered" evidence="1">
    <location>
        <begin position="34"/>
        <end position="106"/>
    </location>
</feature>
<comment type="caution">
    <text evidence="2">The sequence shown here is derived from an EMBL/GenBank/DDBJ whole genome shotgun (WGS) entry which is preliminary data.</text>
</comment>
<dbReference type="Proteomes" id="UP000756921">
    <property type="component" value="Unassembled WGS sequence"/>
</dbReference>
<name>A0A9P6KUZ7_9PLEO</name>
<accession>A0A9P6KUZ7</accession>
<dbReference type="EMBL" id="WJXW01000002">
    <property type="protein sequence ID" value="KAF9739526.1"/>
    <property type="molecule type" value="Genomic_DNA"/>
</dbReference>
<feature type="region of interest" description="Disordered" evidence="1">
    <location>
        <begin position="189"/>
        <end position="212"/>
    </location>
</feature>
<dbReference type="OrthoDB" id="3912456at2759"/>
<gene>
    <name evidence="2" type="ORF">PMIN01_02160</name>
</gene>
<reference evidence="2" key="1">
    <citation type="journal article" date="2020" name="Mol. Plant Microbe Interact.">
        <title>Genome Sequence of the Biocontrol Agent Coniothyrium minitans strain Conio (IMI 134523).</title>
        <authorList>
            <person name="Patel D."/>
            <person name="Shittu T.A."/>
            <person name="Baroncelli R."/>
            <person name="Muthumeenakshi S."/>
            <person name="Osborne T.H."/>
            <person name="Janganan T.K."/>
            <person name="Sreenivasaprasad S."/>
        </authorList>
    </citation>
    <scope>NUCLEOTIDE SEQUENCE</scope>
    <source>
        <strain evidence="2">Conio</strain>
    </source>
</reference>
<sequence length="212" mass="23655">MRWHNYTQHSGCGHYGEVYNERYTLCQPTYQTLMSKRGPSSPPIAPPQDFTFFPQPAKRSNTTKSGRFFGLRRSSTAASTSSRRAASGPGSVGLNRASTTSGASNQFPDYEMLPQVQACPELKTRTIVTQSVDKSQVCSECSKWIEHMRNMIAGYDKRRGLRGSAAFKEFLEDRRECRAVAEELGFGESRRTLGGGMRRDSGDELYGMQPLS</sequence>
<feature type="compositionally biased region" description="Low complexity" evidence="1">
    <location>
        <begin position="72"/>
        <end position="87"/>
    </location>
</feature>